<evidence type="ECO:0000313" key="2">
    <source>
        <dbReference type="Proteomes" id="UP000095283"/>
    </source>
</evidence>
<organism evidence="2 3">
    <name type="scientific">Heterorhabditis bacteriophora</name>
    <name type="common">Entomopathogenic nematode worm</name>
    <dbReference type="NCBI Taxonomy" id="37862"/>
    <lineage>
        <taxon>Eukaryota</taxon>
        <taxon>Metazoa</taxon>
        <taxon>Ecdysozoa</taxon>
        <taxon>Nematoda</taxon>
        <taxon>Chromadorea</taxon>
        <taxon>Rhabditida</taxon>
        <taxon>Rhabditina</taxon>
        <taxon>Rhabditomorpha</taxon>
        <taxon>Strongyloidea</taxon>
        <taxon>Heterorhabditidae</taxon>
        <taxon>Heterorhabditis</taxon>
    </lineage>
</organism>
<keyword evidence="1" id="KW-0472">Membrane</keyword>
<sequence length="145" mass="16477">MRPLSRIYIFNNLICCIFYLFIIILNATQMINGLIADNEASVTDIIRQVLRGNTSVASSVSSESGSRLGSVCESKTTALTTPATPKGANQAAQSTPQTTNVWQQRMAARELLVVYFFMIMLTFFFIGKIYIYIYIYIYMYRSLFF</sequence>
<dbReference type="WBParaSite" id="Hba_06198">
    <property type="protein sequence ID" value="Hba_06198"/>
    <property type="gene ID" value="Hba_06198"/>
</dbReference>
<proteinExistence type="predicted"/>
<keyword evidence="1" id="KW-0812">Transmembrane</keyword>
<dbReference type="AlphaFoldDB" id="A0A1I7WM21"/>
<accession>A0A1I7WM21</accession>
<evidence type="ECO:0000256" key="1">
    <source>
        <dbReference type="SAM" id="Phobius"/>
    </source>
</evidence>
<keyword evidence="1" id="KW-1133">Transmembrane helix</keyword>
<reference evidence="3" key="1">
    <citation type="submission" date="2016-11" db="UniProtKB">
        <authorList>
            <consortium name="WormBaseParasite"/>
        </authorList>
    </citation>
    <scope>IDENTIFICATION</scope>
</reference>
<feature type="transmembrane region" description="Helical" evidence="1">
    <location>
        <begin position="112"/>
        <end position="137"/>
    </location>
</feature>
<keyword evidence="2" id="KW-1185">Reference proteome</keyword>
<dbReference type="Proteomes" id="UP000095283">
    <property type="component" value="Unplaced"/>
</dbReference>
<name>A0A1I7WM21_HETBA</name>
<evidence type="ECO:0000313" key="3">
    <source>
        <dbReference type="WBParaSite" id="Hba_06198"/>
    </source>
</evidence>
<protein>
    <submittedName>
        <fullName evidence="3">Uncharacterized protein</fullName>
    </submittedName>
</protein>
<feature type="transmembrane region" description="Helical" evidence="1">
    <location>
        <begin position="6"/>
        <end position="25"/>
    </location>
</feature>